<feature type="coiled-coil region" evidence="1">
    <location>
        <begin position="164"/>
        <end position="191"/>
    </location>
</feature>
<feature type="compositionally biased region" description="Basic and acidic residues" evidence="2">
    <location>
        <begin position="379"/>
        <end position="399"/>
    </location>
</feature>
<protein>
    <submittedName>
        <fullName evidence="3">Uncharacterized protein</fullName>
    </submittedName>
</protein>
<name>A0ABM9B9N1_9BACL</name>
<sequence>MEINRDTLTLLFFIEHKRDLLTVFFSIYSMYYSLQKLFLIKNNNNEPKKFKTLRGGIPLRPRSAKRRPKRKRQIGLRVLQSGMAVSVLFLTTSQQVGSTYGGFGATTQTTSTISFCEVFPNSIKDLLTELKDHIERATTLKGSLQSYTPSGSLSDVSGIEGMRLDELDVAAQEISSQISALQSQIDGVNEQLATNSQIWNEINSELNAAAAVLFQIGGYMTSLDSNCLEIKDEQFFTELQSSLNQSGVISESLNASLNGVIQYLNSIHDIGLPLASVVTSDVYGQPELRNEAFQQPLPFLIPFSQPAGNISSELTSTYENLNTEMNGLKESATSGISNLQSQLQLISQTREQQLEALEKARLEALEQAKKEEERLALAKKEKQEAEDKAKAEAEEKAKTEVTPPTGEAAPENINQEQPEAPAINPVDPEIGEEPTIPQDVPQQKVPQETPKAEDTTPSTPAATPAPTAPQQDKGGE</sequence>
<organism evidence="3 4">
    <name type="scientific">Paenibacillus pseudetheri</name>
    <dbReference type="NCBI Taxonomy" id="2897682"/>
    <lineage>
        <taxon>Bacteria</taxon>
        <taxon>Bacillati</taxon>
        <taxon>Bacillota</taxon>
        <taxon>Bacilli</taxon>
        <taxon>Bacillales</taxon>
        <taxon>Paenibacillaceae</taxon>
        <taxon>Paenibacillus</taxon>
    </lineage>
</organism>
<evidence type="ECO:0000313" key="4">
    <source>
        <dbReference type="Proteomes" id="UP000838749"/>
    </source>
</evidence>
<gene>
    <name evidence="3" type="ORF">PAECIP111894_01537</name>
</gene>
<accession>A0ABM9B9N1</accession>
<dbReference type="Proteomes" id="UP000838749">
    <property type="component" value="Unassembled WGS sequence"/>
</dbReference>
<keyword evidence="4" id="KW-1185">Reference proteome</keyword>
<comment type="caution">
    <text evidence="3">The sequence shown here is derived from an EMBL/GenBank/DDBJ whole genome shotgun (WGS) entry which is preliminary data.</text>
</comment>
<reference evidence="3" key="1">
    <citation type="submission" date="2021-12" db="EMBL/GenBank/DDBJ databases">
        <authorList>
            <person name="Criscuolo A."/>
        </authorList>
    </citation>
    <scope>NUCLEOTIDE SEQUENCE</scope>
    <source>
        <strain evidence="3">CIP111894</strain>
    </source>
</reference>
<evidence type="ECO:0000256" key="1">
    <source>
        <dbReference type="SAM" id="Coils"/>
    </source>
</evidence>
<evidence type="ECO:0000313" key="3">
    <source>
        <dbReference type="EMBL" id="CAH1055385.1"/>
    </source>
</evidence>
<keyword evidence="1" id="KW-0175">Coiled coil</keyword>
<feature type="region of interest" description="Disordered" evidence="2">
    <location>
        <begin position="379"/>
        <end position="476"/>
    </location>
</feature>
<proteinExistence type="predicted"/>
<dbReference type="EMBL" id="CAKMAB010000006">
    <property type="protein sequence ID" value="CAH1055385.1"/>
    <property type="molecule type" value="Genomic_DNA"/>
</dbReference>
<feature type="compositionally biased region" description="Low complexity" evidence="2">
    <location>
        <begin position="455"/>
        <end position="469"/>
    </location>
</feature>
<evidence type="ECO:0000256" key="2">
    <source>
        <dbReference type="SAM" id="MobiDB-lite"/>
    </source>
</evidence>